<feature type="compositionally biased region" description="Basic and acidic residues" evidence="2">
    <location>
        <begin position="349"/>
        <end position="373"/>
    </location>
</feature>
<evidence type="ECO:0000259" key="3">
    <source>
        <dbReference type="PROSITE" id="PS51513"/>
    </source>
</evidence>
<protein>
    <recommendedName>
        <fullName evidence="3">FFD box profile domain-containing protein</fullName>
    </recommendedName>
</protein>
<feature type="compositionally biased region" description="Basic and acidic residues" evidence="2">
    <location>
        <begin position="196"/>
        <end position="212"/>
    </location>
</feature>
<dbReference type="SMART" id="SM01199">
    <property type="entry name" value="FDF"/>
    <property type="match status" value="1"/>
</dbReference>
<feature type="compositionally biased region" description="Basic and acidic residues" evidence="2">
    <location>
        <begin position="245"/>
        <end position="256"/>
    </location>
</feature>
<accession>A0ABN9WYW9</accession>
<feature type="compositionally biased region" description="Low complexity" evidence="2">
    <location>
        <begin position="166"/>
        <end position="177"/>
    </location>
</feature>
<dbReference type="InterPro" id="IPR019050">
    <property type="entry name" value="FDF_dom"/>
</dbReference>
<feature type="compositionally biased region" description="Basic and acidic residues" evidence="2">
    <location>
        <begin position="313"/>
        <end position="327"/>
    </location>
</feature>
<dbReference type="InterPro" id="IPR025761">
    <property type="entry name" value="FFD_box"/>
</dbReference>
<reference evidence="4" key="1">
    <citation type="submission" date="2023-10" db="EMBL/GenBank/DDBJ databases">
        <authorList>
            <person name="Chen Y."/>
            <person name="Shah S."/>
            <person name="Dougan E. K."/>
            <person name="Thang M."/>
            <person name="Chan C."/>
        </authorList>
    </citation>
    <scope>NUCLEOTIDE SEQUENCE [LARGE SCALE GENOMIC DNA]</scope>
</reference>
<evidence type="ECO:0000256" key="1">
    <source>
        <dbReference type="PROSITE-ProRule" id="PRU00846"/>
    </source>
</evidence>
<feature type="short sequence motif" description="FFD box" evidence="1">
    <location>
        <begin position="332"/>
        <end position="348"/>
    </location>
</feature>
<feature type="region of interest" description="Disordered" evidence="2">
    <location>
        <begin position="308"/>
        <end position="327"/>
    </location>
</feature>
<evidence type="ECO:0000256" key="2">
    <source>
        <dbReference type="SAM" id="MobiDB-lite"/>
    </source>
</evidence>
<feature type="compositionally biased region" description="Gly residues" evidence="2">
    <location>
        <begin position="271"/>
        <end position="282"/>
    </location>
</feature>
<keyword evidence="5" id="KW-1185">Reference proteome</keyword>
<feature type="compositionally biased region" description="Basic residues" evidence="2">
    <location>
        <begin position="388"/>
        <end position="402"/>
    </location>
</feature>
<feature type="compositionally biased region" description="Gly residues" evidence="2">
    <location>
        <begin position="178"/>
        <end position="195"/>
    </location>
</feature>
<feature type="region of interest" description="Disordered" evidence="2">
    <location>
        <begin position="349"/>
        <end position="402"/>
    </location>
</feature>
<name>A0ABN9WYW9_9DINO</name>
<feature type="region of interest" description="Disordered" evidence="2">
    <location>
        <begin position="81"/>
        <end position="147"/>
    </location>
</feature>
<feature type="region of interest" description="Disordered" evidence="2">
    <location>
        <begin position="160"/>
        <end position="298"/>
    </location>
</feature>
<sequence length="402" mass="40222">MVGGILLSSVGNDLLRSAALLNLKLSVQSCTYWPSVFVRMLNLKFSVQSFRVRGARAPEHGHGGLAVCGVKDPAIVSINQRPQGKAADRGMPRSAGGGGKGSTSVPWNKAAEEGRQKGGSGDAPGGSKGGDKGGGKGGGGKGASRDSGYGNYNSGGGNWSGGGGSQWWDRGGNNSWSGGWGGWSGGWGGGGGGRGDSGKGGKADSGKGKAADSGKGAKGKESKGKGPADSKGGKAGGGKAGGKTDSGKGKGGDSKGAKGKGGDSGGRRGGKGGGGGGGGGNSTGISVGELQPEENAAVKRECAEEFDVAGANDKFEKATSSQRVEDKMKPLAGYDKSKSFFDNISCEASERAADSERVKMDRDKARQFDKETFGDTQRPPRPSGGRPSKGRRRGGGPRGYRS</sequence>
<dbReference type="EMBL" id="CAUYUJ010019394">
    <property type="protein sequence ID" value="CAK0890864.1"/>
    <property type="molecule type" value="Genomic_DNA"/>
</dbReference>
<feature type="domain" description="FFD box profile" evidence="3">
    <location>
        <begin position="332"/>
        <end position="348"/>
    </location>
</feature>
<evidence type="ECO:0000313" key="5">
    <source>
        <dbReference type="Proteomes" id="UP001189429"/>
    </source>
</evidence>
<feature type="compositionally biased region" description="Gly residues" evidence="2">
    <location>
        <begin position="117"/>
        <end position="128"/>
    </location>
</feature>
<dbReference type="PROSITE" id="PS51513">
    <property type="entry name" value="FFD"/>
    <property type="match status" value="1"/>
</dbReference>
<organism evidence="4 5">
    <name type="scientific">Prorocentrum cordatum</name>
    <dbReference type="NCBI Taxonomy" id="2364126"/>
    <lineage>
        <taxon>Eukaryota</taxon>
        <taxon>Sar</taxon>
        <taxon>Alveolata</taxon>
        <taxon>Dinophyceae</taxon>
        <taxon>Prorocentrales</taxon>
        <taxon>Prorocentraceae</taxon>
        <taxon>Prorocentrum</taxon>
    </lineage>
</organism>
<gene>
    <name evidence="4" type="ORF">PCOR1329_LOCUS70964</name>
</gene>
<dbReference type="Proteomes" id="UP001189429">
    <property type="component" value="Unassembled WGS sequence"/>
</dbReference>
<proteinExistence type="predicted"/>
<comment type="caution">
    <text evidence="4">The sequence shown here is derived from an EMBL/GenBank/DDBJ whole genome shotgun (WGS) entry which is preliminary data.</text>
</comment>
<evidence type="ECO:0000313" key="4">
    <source>
        <dbReference type="EMBL" id="CAK0890864.1"/>
    </source>
</evidence>
<feature type="compositionally biased region" description="Basic and acidic residues" evidence="2">
    <location>
        <begin position="218"/>
        <end position="232"/>
    </location>
</feature>